<dbReference type="PROSITE" id="PS00086">
    <property type="entry name" value="CYTOCHROME_P450"/>
    <property type="match status" value="1"/>
</dbReference>
<evidence type="ECO:0000256" key="3">
    <source>
        <dbReference type="ARBA" id="ARBA00022723"/>
    </source>
</evidence>
<evidence type="ECO:0000256" key="2">
    <source>
        <dbReference type="ARBA" id="ARBA00022617"/>
    </source>
</evidence>
<dbReference type="PANTHER" id="PTHR46696">
    <property type="entry name" value="P450, PUTATIVE (EUROFUNG)-RELATED"/>
    <property type="match status" value="1"/>
</dbReference>
<dbReference type="PRINTS" id="PR00385">
    <property type="entry name" value="P450"/>
</dbReference>
<keyword evidence="5" id="KW-0408">Iron</keyword>
<dbReference type="FunFam" id="1.10.630.10:FF:000018">
    <property type="entry name" value="Cytochrome P450 monooxygenase"/>
    <property type="match status" value="1"/>
</dbReference>
<dbReference type="InterPro" id="IPR002397">
    <property type="entry name" value="Cyt_P450_B"/>
</dbReference>
<dbReference type="InterPro" id="IPR017972">
    <property type="entry name" value="Cyt_P450_CS"/>
</dbReference>
<evidence type="ECO:0000256" key="4">
    <source>
        <dbReference type="ARBA" id="ARBA00023002"/>
    </source>
</evidence>
<dbReference type="AlphaFoldDB" id="A0A6J6VAE2"/>
<dbReference type="GO" id="GO:0004497">
    <property type="term" value="F:monooxygenase activity"/>
    <property type="evidence" value="ECO:0007669"/>
    <property type="project" value="UniProtKB-KW"/>
</dbReference>
<evidence type="ECO:0000256" key="5">
    <source>
        <dbReference type="ARBA" id="ARBA00023004"/>
    </source>
</evidence>
<dbReference type="GO" id="GO:0020037">
    <property type="term" value="F:heme binding"/>
    <property type="evidence" value="ECO:0007669"/>
    <property type="project" value="InterPro"/>
</dbReference>
<name>A0A6J6VAE2_9ZZZZ</name>
<evidence type="ECO:0000313" key="7">
    <source>
        <dbReference type="EMBL" id="CAB4769292.1"/>
    </source>
</evidence>
<protein>
    <submittedName>
        <fullName evidence="7">Unannotated protein</fullName>
    </submittedName>
</protein>
<proteinExistence type="inferred from homology"/>
<dbReference type="Gene3D" id="1.10.630.10">
    <property type="entry name" value="Cytochrome P450"/>
    <property type="match status" value="1"/>
</dbReference>
<dbReference type="InterPro" id="IPR036396">
    <property type="entry name" value="Cyt_P450_sf"/>
</dbReference>
<dbReference type="EMBL" id="CAEZZS010000006">
    <property type="protein sequence ID" value="CAB4769292.1"/>
    <property type="molecule type" value="Genomic_DNA"/>
</dbReference>
<dbReference type="SUPFAM" id="SSF48264">
    <property type="entry name" value="Cytochrome P450"/>
    <property type="match status" value="1"/>
</dbReference>
<dbReference type="GO" id="GO:0005506">
    <property type="term" value="F:iron ion binding"/>
    <property type="evidence" value="ECO:0007669"/>
    <property type="project" value="InterPro"/>
</dbReference>
<evidence type="ECO:0000256" key="1">
    <source>
        <dbReference type="ARBA" id="ARBA00010617"/>
    </source>
</evidence>
<keyword evidence="3" id="KW-0479">Metal-binding</keyword>
<sequence>MAINQTGISQFLVGDYFVNPYPIYRKLHEESPVFWSEIAQAWIVTTFNEVEKGLGGDDFFNQSERIAKASSHLSPDQLENLSHAITNVSNWIVFQDAPAHTRLRRLVNKSFTPRSVTAFEPNIEKIVSDLLDAAMSKDVFNLVDDFSFQLPAIVICELLGIPLEKRWDLKRWADGFADFTASARLTTEQAEHGETVAREAQEYLLELFVELRRNPNDGLLSKIVNAPKDESGDGLTDIEIVGLTIQLFFAGFETTEGLIGNMVLALLNNPEQELLLRSNFDLIPAAVEETLRFDTSVQKTGRIASVDLEILGKQIKKGDSVHFMIGAANRDPKKFQNPDTFDITRADPGNVSFGHGIHFCLGAPLARLEAKIALRQLLERLPSFVLHEPKPTFPELMTFRKPLELWLSSN</sequence>
<keyword evidence="4" id="KW-0560">Oxidoreductase</keyword>
<accession>A0A6J6VAE2</accession>
<reference evidence="7" key="1">
    <citation type="submission" date="2020-05" db="EMBL/GenBank/DDBJ databases">
        <authorList>
            <person name="Chiriac C."/>
            <person name="Salcher M."/>
            <person name="Ghai R."/>
            <person name="Kavagutti S V."/>
        </authorList>
    </citation>
    <scope>NUCLEOTIDE SEQUENCE</scope>
</reference>
<gene>
    <name evidence="7" type="ORF">UFOPK2922_00245</name>
</gene>
<dbReference type="CDD" id="cd20625">
    <property type="entry name" value="CYP164-like"/>
    <property type="match status" value="1"/>
</dbReference>
<evidence type="ECO:0000256" key="6">
    <source>
        <dbReference type="ARBA" id="ARBA00023033"/>
    </source>
</evidence>
<dbReference type="PRINTS" id="PR00359">
    <property type="entry name" value="BP450"/>
</dbReference>
<dbReference type="InterPro" id="IPR001128">
    <property type="entry name" value="Cyt_P450"/>
</dbReference>
<dbReference type="PANTHER" id="PTHR46696:SF1">
    <property type="entry name" value="CYTOCHROME P450 YJIB-RELATED"/>
    <property type="match status" value="1"/>
</dbReference>
<keyword evidence="2" id="KW-0349">Heme</keyword>
<dbReference type="Pfam" id="PF00067">
    <property type="entry name" value="p450"/>
    <property type="match status" value="1"/>
</dbReference>
<dbReference type="GO" id="GO:0016705">
    <property type="term" value="F:oxidoreductase activity, acting on paired donors, with incorporation or reduction of molecular oxygen"/>
    <property type="evidence" value="ECO:0007669"/>
    <property type="project" value="InterPro"/>
</dbReference>
<keyword evidence="6" id="KW-0503">Monooxygenase</keyword>
<comment type="similarity">
    <text evidence="1">Belongs to the cytochrome P450 family.</text>
</comment>
<organism evidence="7">
    <name type="scientific">freshwater metagenome</name>
    <dbReference type="NCBI Taxonomy" id="449393"/>
    <lineage>
        <taxon>unclassified sequences</taxon>
        <taxon>metagenomes</taxon>
        <taxon>ecological metagenomes</taxon>
    </lineage>
</organism>